<accession>A0ABP0V6A1</accession>
<evidence type="ECO:0000313" key="1">
    <source>
        <dbReference type="EMBL" id="CAK9249929.1"/>
    </source>
</evidence>
<reference evidence="1" key="1">
    <citation type="submission" date="2024-02" db="EMBL/GenBank/DDBJ databases">
        <authorList>
            <consortium name="ELIXIR-Norway"/>
            <consortium name="Elixir Norway"/>
        </authorList>
    </citation>
    <scope>NUCLEOTIDE SEQUENCE</scope>
</reference>
<dbReference type="Proteomes" id="UP001497444">
    <property type="component" value="Unassembled WGS sequence"/>
</dbReference>
<protein>
    <recommendedName>
        <fullName evidence="3">HD domain-containing protein</fullName>
    </recommendedName>
</protein>
<sequence length="158" mass="18196">MMIERHAHIEDILKQHRSELNLDFDKYRHHVYRVLNFTTLLHHPEDKKDMDALAIAAAYHDIGIWTAGTLDYLAPSIALALAYVKEKQPKISAKTVEEIISNHHKVTPYRDSAIVEAFRKADMIDLSLGIISHGISGKEISEIYDAFPGEWFHTFYPR</sequence>
<dbReference type="SUPFAM" id="SSF109604">
    <property type="entry name" value="HD-domain/PDEase-like"/>
    <property type="match status" value="1"/>
</dbReference>
<comment type="caution">
    <text evidence="1">The sequence shown here is derived from an EMBL/GenBank/DDBJ whole genome shotgun (WGS) entry which is preliminary data.</text>
</comment>
<dbReference type="Gene3D" id="1.10.3210.10">
    <property type="entry name" value="Hypothetical protein af1432"/>
    <property type="match status" value="1"/>
</dbReference>
<organism evidence="1 2">
    <name type="scientific">Sphagnum jensenii</name>
    <dbReference type="NCBI Taxonomy" id="128206"/>
    <lineage>
        <taxon>Eukaryota</taxon>
        <taxon>Viridiplantae</taxon>
        <taxon>Streptophyta</taxon>
        <taxon>Embryophyta</taxon>
        <taxon>Bryophyta</taxon>
        <taxon>Sphagnophytina</taxon>
        <taxon>Sphagnopsida</taxon>
        <taxon>Sphagnales</taxon>
        <taxon>Sphagnaceae</taxon>
        <taxon>Sphagnum</taxon>
    </lineage>
</organism>
<gene>
    <name evidence="1" type="ORF">CSSPJE1EN1_LOCUS25307</name>
</gene>
<evidence type="ECO:0008006" key="3">
    <source>
        <dbReference type="Google" id="ProtNLM"/>
    </source>
</evidence>
<dbReference type="EMBL" id="CAXAQS010000068">
    <property type="protein sequence ID" value="CAK9249929.1"/>
    <property type="molecule type" value="Genomic_DNA"/>
</dbReference>
<evidence type="ECO:0000313" key="2">
    <source>
        <dbReference type="Proteomes" id="UP001497444"/>
    </source>
</evidence>
<keyword evidence="2" id="KW-1185">Reference proteome</keyword>
<name>A0ABP0V6A1_9BRYO</name>
<proteinExistence type="predicted"/>